<dbReference type="RefSeq" id="WP_189169713.1">
    <property type="nucleotide sequence ID" value="NZ_BMQB01000003.1"/>
</dbReference>
<dbReference type="PANTHER" id="PTHR30483:SF6">
    <property type="entry name" value="PERIPLASMIC BINDING PROTEIN OF ABC TRANSPORTER FOR NATURAL AMINO ACIDS"/>
    <property type="match status" value="1"/>
</dbReference>
<evidence type="ECO:0000313" key="5">
    <source>
        <dbReference type="EMBL" id="GGJ89647.1"/>
    </source>
</evidence>
<sequence>MRTSHPALLVAAALLITGTAACGGEDPGAGDRPAAVRIYGADGNMSNSFGEAFKGQPGLLAGMKGTIPLTPLSESFRTRLTEVDGSLTDFSYAAEAYDAVVISAIAAEVAGSTSSRRIAEQITGVTAGGELCETVAGCLRLARAGKDLRYRGISLRRSGFTEAGEPSSASYATLHFGERDRIDDAKTEFVGAGDETTVSGRNAPPGRGASAANPLRLGGLLPKTGAAGLLYPRVRAGIQLATREINTAGGVLGAPVQWVDRNDGTDPAVARRSLAELVAARVNVIIGPGTSGVAREILPDVVKAGVVLFSPSNTAADLSNARDDGLYFRTAPSDVLQGRALADVIMRDGAQRVAIVARDDAYGTGLQANVRDALVKAGRAEAVIKLLTYPAGGEGPVDFTGGANDIRSFRADAVLIVGLSESSGVISALNAAGLPITH</sequence>
<dbReference type="PANTHER" id="PTHR30483">
    <property type="entry name" value="LEUCINE-SPECIFIC-BINDING PROTEIN"/>
    <property type="match status" value="1"/>
</dbReference>
<organism evidence="5 6">
    <name type="scientific">Pilimelia anulata</name>
    <dbReference type="NCBI Taxonomy" id="53371"/>
    <lineage>
        <taxon>Bacteria</taxon>
        <taxon>Bacillati</taxon>
        <taxon>Actinomycetota</taxon>
        <taxon>Actinomycetes</taxon>
        <taxon>Micromonosporales</taxon>
        <taxon>Micromonosporaceae</taxon>
        <taxon>Pilimelia</taxon>
    </lineage>
</organism>
<comment type="similarity">
    <text evidence="1">Belongs to the leucine-binding protein family.</text>
</comment>
<reference evidence="5" key="2">
    <citation type="submission" date="2020-09" db="EMBL/GenBank/DDBJ databases">
        <authorList>
            <person name="Sun Q."/>
            <person name="Ohkuma M."/>
        </authorList>
    </citation>
    <scope>NUCLEOTIDE SEQUENCE</scope>
    <source>
        <strain evidence="5">JCM 3090</strain>
    </source>
</reference>
<name>A0A8J3B4T4_9ACTN</name>
<feature type="chain" id="PRO_5035308881" description="Leucine-binding protein domain-containing protein" evidence="3">
    <location>
        <begin position="24"/>
        <end position="438"/>
    </location>
</feature>
<reference evidence="5" key="1">
    <citation type="journal article" date="2014" name="Int. J. Syst. Evol. Microbiol.">
        <title>Complete genome sequence of Corynebacterium casei LMG S-19264T (=DSM 44701T), isolated from a smear-ripened cheese.</title>
        <authorList>
            <consortium name="US DOE Joint Genome Institute (JGI-PGF)"/>
            <person name="Walter F."/>
            <person name="Albersmeier A."/>
            <person name="Kalinowski J."/>
            <person name="Ruckert C."/>
        </authorList>
    </citation>
    <scope>NUCLEOTIDE SEQUENCE</scope>
    <source>
        <strain evidence="5">JCM 3090</strain>
    </source>
</reference>
<dbReference type="Pfam" id="PF13458">
    <property type="entry name" value="Peripla_BP_6"/>
    <property type="match status" value="1"/>
</dbReference>
<accession>A0A8J3B4T4</accession>
<evidence type="ECO:0000256" key="2">
    <source>
        <dbReference type="ARBA" id="ARBA00022729"/>
    </source>
</evidence>
<dbReference type="PROSITE" id="PS51257">
    <property type="entry name" value="PROKAR_LIPOPROTEIN"/>
    <property type="match status" value="1"/>
</dbReference>
<dbReference type="SUPFAM" id="SSF53822">
    <property type="entry name" value="Periplasmic binding protein-like I"/>
    <property type="match status" value="2"/>
</dbReference>
<dbReference type="Gene3D" id="3.40.50.2300">
    <property type="match status" value="2"/>
</dbReference>
<evidence type="ECO:0000256" key="1">
    <source>
        <dbReference type="ARBA" id="ARBA00010062"/>
    </source>
</evidence>
<feature type="signal peptide" evidence="3">
    <location>
        <begin position="1"/>
        <end position="23"/>
    </location>
</feature>
<comment type="caution">
    <text evidence="5">The sequence shown here is derived from an EMBL/GenBank/DDBJ whole genome shotgun (WGS) entry which is preliminary data.</text>
</comment>
<dbReference type="InterPro" id="IPR028082">
    <property type="entry name" value="Peripla_BP_I"/>
</dbReference>
<dbReference type="AlphaFoldDB" id="A0A8J3B4T4"/>
<keyword evidence="6" id="KW-1185">Reference proteome</keyword>
<dbReference type="Proteomes" id="UP000649739">
    <property type="component" value="Unassembled WGS sequence"/>
</dbReference>
<dbReference type="EMBL" id="BMQB01000003">
    <property type="protein sequence ID" value="GGJ89647.1"/>
    <property type="molecule type" value="Genomic_DNA"/>
</dbReference>
<evidence type="ECO:0000256" key="3">
    <source>
        <dbReference type="SAM" id="SignalP"/>
    </source>
</evidence>
<evidence type="ECO:0000313" key="6">
    <source>
        <dbReference type="Proteomes" id="UP000649739"/>
    </source>
</evidence>
<protein>
    <recommendedName>
        <fullName evidence="4">Leucine-binding protein domain-containing protein</fullName>
    </recommendedName>
</protein>
<proteinExistence type="inferred from homology"/>
<feature type="domain" description="Leucine-binding protein" evidence="4">
    <location>
        <begin position="214"/>
        <end position="435"/>
    </location>
</feature>
<evidence type="ECO:0000259" key="4">
    <source>
        <dbReference type="Pfam" id="PF13458"/>
    </source>
</evidence>
<keyword evidence="2 3" id="KW-0732">Signal</keyword>
<gene>
    <name evidence="5" type="ORF">GCM10010123_19200</name>
</gene>
<dbReference type="InterPro" id="IPR051010">
    <property type="entry name" value="BCAA_transport"/>
</dbReference>
<dbReference type="InterPro" id="IPR028081">
    <property type="entry name" value="Leu-bd"/>
</dbReference>